<dbReference type="InterPro" id="IPR036388">
    <property type="entry name" value="WH-like_DNA-bd_sf"/>
</dbReference>
<comment type="similarity">
    <text evidence="1">Belongs to the ROK (NagC/XylR) family.</text>
</comment>
<dbReference type="SUPFAM" id="SSF46785">
    <property type="entry name" value="Winged helix' DNA-binding domain"/>
    <property type="match status" value="1"/>
</dbReference>
<evidence type="ECO:0000313" key="3">
    <source>
        <dbReference type="EMBL" id="MCQ4081875.1"/>
    </source>
</evidence>
<dbReference type="CDD" id="cd00090">
    <property type="entry name" value="HTH_ARSR"/>
    <property type="match status" value="1"/>
</dbReference>
<dbReference type="EMBL" id="JANFNG010000010">
    <property type="protein sequence ID" value="MCQ4081875.1"/>
    <property type="molecule type" value="Genomic_DNA"/>
</dbReference>
<dbReference type="InterPro" id="IPR011991">
    <property type="entry name" value="ArsR-like_HTH"/>
</dbReference>
<dbReference type="InterPro" id="IPR036390">
    <property type="entry name" value="WH_DNA-bd_sf"/>
</dbReference>
<feature type="domain" description="HTH marR-type" evidence="2">
    <location>
        <begin position="6"/>
        <end position="48"/>
    </location>
</feature>
<evidence type="ECO:0000256" key="1">
    <source>
        <dbReference type="ARBA" id="ARBA00006479"/>
    </source>
</evidence>
<organism evidence="3 4">
    <name type="scientific">Streptomyces humicola</name>
    <dbReference type="NCBI Taxonomy" id="2953240"/>
    <lineage>
        <taxon>Bacteria</taxon>
        <taxon>Bacillati</taxon>
        <taxon>Actinomycetota</taxon>
        <taxon>Actinomycetes</taxon>
        <taxon>Kitasatosporales</taxon>
        <taxon>Streptomycetaceae</taxon>
        <taxon>Streptomyces</taxon>
    </lineage>
</organism>
<dbReference type="Gene3D" id="3.30.420.40">
    <property type="match status" value="2"/>
</dbReference>
<evidence type="ECO:0000313" key="4">
    <source>
        <dbReference type="Proteomes" id="UP001057702"/>
    </source>
</evidence>
<accession>A0ABT1PZB2</accession>
<sequence length="387" mass="39644">MNDRAALDLLLEHGPLSRTRIGELTGLSKPTASQLLARLESAGLVVATGTTAGRPGPGAQLYRVNPDAGYVAALDVTPDRIVAAVADIAGELRGRHTVPTKGRAPARSAARQTARTVTRVVEAVEGAAKDAGIDRSRLNRLVIGIPGALDPATNTLRYAGHVPGWHSPGLLDELREALGTPLAVENDVNLAAVAERSLGAAAGCEDFVLFWVEEGIGAAIVLGGRLHRGATGGAGEVGYMPVPGAPVLHNVTRANTGGFQELAGGDAVLKLARQGGIKARTPQEAVARAAGDGPDGEAVLDELAARFATGLASIVAVLDPQLVVLSGGVVTAGGEALRTRIEDQLYQVAIPRPRVLLGALEDDPVLVGAVQRALAAARDDIFDTSAG</sequence>
<dbReference type="Pfam" id="PF00480">
    <property type="entry name" value="ROK"/>
    <property type="match status" value="1"/>
</dbReference>
<dbReference type="CDD" id="cd23763">
    <property type="entry name" value="ASKHA_ATPase_ROK"/>
    <property type="match status" value="1"/>
</dbReference>
<name>A0ABT1PZB2_9ACTN</name>
<dbReference type="SUPFAM" id="SSF53067">
    <property type="entry name" value="Actin-like ATPase domain"/>
    <property type="match status" value="1"/>
</dbReference>
<dbReference type="InterPro" id="IPR043129">
    <property type="entry name" value="ATPase_NBD"/>
</dbReference>
<dbReference type="Pfam" id="PF12802">
    <property type="entry name" value="MarR_2"/>
    <property type="match status" value="1"/>
</dbReference>
<evidence type="ECO:0000259" key="2">
    <source>
        <dbReference type="Pfam" id="PF12802"/>
    </source>
</evidence>
<dbReference type="InterPro" id="IPR000600">
    <property type="entry name" value="ROK"/>
</dbReference>
<keyword evidence="4" id="KW-1185">Reference proteome</keyword>
<protein>
    <submittedName>
        <fullName evidence="3">ROK family transcriptional regulator</fullName>
    </submittedName>
</protein>
<dbReference type="RefSeq" id="WP_255920908.1">
    <property type="nucleotide sequence ID" value="NZ_JANFNG010000010.1"/>
</dbReference>
<comment type="caution">
    <text evidence="3">The sequence shown here is derived from an EMBL/GenBank/DDBJ whole genome shotgun (WGS) entry which is preliminary data.</text>
</comment>
<reference evidence="3" key="1">
    <citation type="submission" date="2022-06" db="EMBL/GenBank/DDBJ databases">
        <title>Draft genome sequence of Streptomyces sp. RB6PN25 isolated from peat swamp forest in Thailand.</title>
        <authorList>
            <person name="Duangmal K."/>
            <person name="Klaysubun C."/>
        </authorList>
    </citation>
    <scope>NUCLEOTIDE SEQUENCE</scope>
    <source>
        <strain evidence="3">RB6PN25</strain>
    </source>
</reference>
<dbReference type="InterPro" id="IPR000835">
    <property type="entry name" value="HTH_MarR-typ"/>
</dbReference>
<proteinExistence type="inferred from homology"/>
<gene>
    <name evidence="3" type="ORF">NGB36_14970</name>
</gene>
<dbReference type="Proteomes" id="UP001057702">
    <property type="component" value="Unassembled WGS sequence"/>
</dbReference>
<dbReference type="Gene3D" id="1.10.10.10">
    <property type="entry name" value="Winged helix-like DNA-binding domain superfamily/Winged helix DNA-binding domain"/>
    <property type="match status" value="1"/>
</dbReference>
<dbReference type="PANTHER" id="PTHR18964">
    <property type="entry name" value="ROK (REPRESSOR, ORF, KINASE) FAMILY"/>
    <property type="match status" value="1"/>
</dbReference>
<dbReference type="PANTHER" id="PTHR18964:SF149">
    <property type="entry name" value="BIFUNCTIONAL UDP-N-ACETYLGLUCOSAMINE 2-EPIMERASE_N-ACETYLMANNOSAMINE KINASE"/>
    <property type="match status" value="1"/>
</dbReference>